<dbReference type="RefSeq" id="XP_029761609.1">
    <property type="nucleotide sequence ID" value="XM_029899297.1"/>
</dbReference>
<reference evidence="2 3" key="1">
    <citation type="journal article" date="2014" name="BMC Genomics">
        <title>Genome sequencing of four Aureobasidium pullulans varieties: biotechnological potential, stress tolerance, and description of new species.</title>
        <authorList>
            <person name="Gostin Ar C."/>
            <person name="Ohm R.A."/>
            <person name="Kogej T."/>
            <person name="Sonjak S."/>
            <person name="Turk M."/>
            <person name="Zajc J."/>
            <person name="Zalar P."/>
            <person name="Grube M."/>
            <person name="Sun H."/>
            <person name="Han J."/>
            <person name="Sharma A."/>
            <person name="Chiniquy J."/>
            <person name="Ngan C.Y."/>
            <person name="Lipzen A."/>
            <person name="Barry K."/>
            <person name="Grigoriev I.V."/>
            <person name="Gunde-Cimerman N."/>
        </authorList>
    </citation>
    <scope>NUCLEOTIDE SEQUENCE [LARGE SCALE GENOMIC DNA]</scope>
    <source>
        <strain evidence="2 3">EXF-150</strain>
    </source>
</reference>
<feature type="chain" id="PRO_5001702704" evidence="1">
    <location>
        <begin position="20"/>
        <end position="76"/>
    </location>
</feature>
<keyword evidence="3" id="KW-1185">Reference proteome</keyword>
<name>A0A074XTX2_AURPU</name>
<dbReference type="AlphaFoldDB" id="A0A074XTX2"/>
<dbReference type="HOGENOM" id="CLU_2654089_0_0_1"/>
<evidence type="ECO:0000313" key="3">
    <source>
        <dbReference type="Proteomes" id="UP000030706"/>
    </source>
</evidence>
<keyword evidence="1" id="KW-0732">Signal</keyword>
<evidence type="ECO:0000313" key="2">
    <source>
        <dbReference type="EMBL" id="KEQ85422.1"/>
    </source>
</evidence>
<protein>
    <submittedName>
        <fullName evidence="2">Uncharacterized protein</fullName>
    </submittedName>
</protein>
<accession>A0A074XTX2</accession>
<gene>
    <name evidence="2" type="ORF">M438DRAFT_195435</name>
</gene>
<dbReference type="GeneID" id="40741603"/>
<evidence type="ECO:0000256" key="1">
    <source>
        <dbReference type="SAM" id="SignalP"/>
    </source>
</evidence>
<dbReference type="EMBL" id="KL584980">
    <property type="protein sequence ID" value="KEQ85422.1"/>
    <property type="molecule type" value="Genomic_DNA"/>
</dbReference>
<organism evidence="2 3">
    <name type="scientific">Aureobasidium pullulans EXF-150</name>
    <dbReference type="NCBI Taxonomy" id="1043002"/>
    <lineage>
        <taxon>Eukaryota</taxon>
        <taxon>Fungi</taxon>
        <taxon>Dikarya</taxon>
        <taxon>Ascomycota</taxon>
        <taxon>Pezizomycotina</taxon>
        <taxon>Dothideomycetes</taxon>
        <taxon>Dothideomycetidae</taxon>
        <taxon>Dothideales</taxon>
        <taxon>Saccotheciaceae</taxon>
        <taxon>Aureobasidium</taxon>
    </lineage>
</organism>
<dbReference type="Proteomes" id="UP000030706">
    <property type="component" value="Unassembled WGS sequence"/>
</dbReference>
<feature type="signal peptide" evidence="1">
    <location>
        <begin position="1"/>
        <end position="19"/>
    </location>
</feature>
<proteinExistence type="predicted"/>
<sequence>MRRLMCLVMVPLYIYLILKQQPFRDVINKEGFPVSHRRAEQFAEKTISHGSFRKISYGTQVLQSQGAAILSTVMLA</sequence>